<evidence type="ECO:0000313" key="7">
    <source>
        <dbReference type="Proteomes" id="UP000650524"/>
    </source>
</evidence>
<reference evidence="6 7" key="1">
    <citation type="submission" date="2020-08" db="EMBL/GenBank/DDBJ databases">
        <title>Bridging the membrane lipid divide: bacteria of the FCB group superphylum have the potential to synthesize archaeal ether lipids.</title>
        <authorList>
            <person name="Villanueva L."/>
            <person name="Von Meijenfeldt F.A.B."/>
            <person name="Westbye A.B."/>
            <person name="Yadav S."/>
            <person name="Hopmans E.C."/>
            <person name="Dutilh B.E."/>
            <person name="Sinninghe Damste J.S."/>
        </authorList>
    </citation>
    <scope>NUCLEOTIDE SEQUENCE [LARGE SCALE GENOMIC DNA]</scope>
    <source>
        <strain evidence="6">NIOZ-UU27</strain>
    </source>
</reference>
<evidence type="ECO:0000256" key="3">
    <source>
        <dbReference type="ARBA" id="ARBA00023004"/>
    </source>
</evidence>
<dbReference type="Gene3D" id="3.30.70.20">
    <property type="match status" value="1"/>
</dbReference>
<accession>A0A8J6N3G9</accession>
<dbReference type="SUPFAM" id="SSF54862">
    <property type="entry name" value="4Fe-4S ferredoxins"/>
    <property type="match status" value="1"/>
</dbReference>
<dbReference type="EMBL" id="JACNJD010000331">
    <property type="protein sequence ID" value="MBC8178946.1"/>
    <property type="molecule type" value="Genomic_DNA"/>
</dbReference>
<dbReference type="InterPro" id="IPR017896">
    <property type="entry name" value="4Fe4S_Fe-S-bd"/>
</dbReference>
<feature type="domain" description="4Fe-4S ferredoxin-type" evidence="5">
    <location>
        <begin position="299"/>
        <end position="328"/>
    </location>
</feature>
<dbReference type="GO" id="GO:0051539">
    <property type="term" value="F:4 iron, 4 sulfur cluster binding"/>
    <property type="evidence" value="ECO:0007669"/>
    <property type="project" value="UniProtKB-KW"/>
</dbReference>
<dbReference type="InterPro" id="IPR050572">
    <property type="entry name" value="Fe-S_Ferredoxin"/>
</dbReference>
<keyword evidence="2" id="KW-0479">Metal-binding</keyword>
<dbReference type="Pfam" id="PF00037">
    <property type="entry name" value="Fer4"/>
    <property type="match status" value="1"/>
</dbReference>
<dbReference type="Proteomes" id="UP000650524">
    <property type="component" value="Unassembled WGS sequence"/>
</dbReference>
<dbReference type="PANTHER" id="PTHR43687">
    <property type="entry name" value="ADENYLYLSULFATE REDUCTASE, BETA SUBUNIT"/>
    <property type="match status" value="1"/>
</dbReference>
<evidence type="ECO:0000259" key="5">
    <source>
        <dbReference type="PROSITE" id="PS51379"/>
    </source>
</evidence>
<gene>
    <name evidence="6" type="ORF">H8E19_16200</name>
</gene>
<proteinExistence type="predicted"/>
<comment type="caution">
    <text evidence="6">The sequence shown here is derived from an EMBL/GenBank/DDBJ whole genome shotgun (WGS) entry which is preliminary data.</text>
</comment>
<evidence type="ECO:0000256" key="1">
    <source>
        <dbReference type="ARBA" id="ARBA00022485"/>
    </source>
</evidence>
<keyword evidence="1" id="KW-0004">4Fe-4S</keyword>
<keyword evidence="4" id="KW-0411">Iron-sulfur</keyword>
<dbReference type="PROSITE" id="PS51379">
    <property type="entry name" value="4FE4S_FER_2"/>
    <property type="match status" value="2"/>
</dbReference>
<evidence type="ECO:0000256" key="4">
    <source>
        <dbReference type="ARBA" id="ARBA00023014"/>
    </source>
</evidence>
<evidence type="ECO:0000256" key="2">
    <source>
        <dbReference type="ARBA" id="ARBA00022723"/>
    </source>
</evidence>
<name>A0A8J6N3G9_9DELT</name>
<evidence type="ECO:0000313" key="6">
    <source>
        <dbReference type="EMBL" id="MBC8178946.1"/>
    </source>
</evidence>
<dbReference type="PANTHER" id="PTHR43687:SF1">
    <property type="entry name" value="FERREDOXIN III"/>
    <property type="match status" value="1"/>
</dbReference>
<protein>
    <submittedName>
        <fullName evidence="6">4Fe-4S binding protein</fullName>
    </submittedName>
</protein>
<sequence>MTESVFYELREQLDQYSVGFPSTTSGVEMKILEKLFNEEEAQMFLNLSMMLETPKAVAERLNQDPEQTGALLEQMAEKGLIFRVRKEGSAAYGAAPFVVGIYEYQLKTMDHELAQLFEEYFEEAFTLQSSQHVAPMRTIPVNKAIDVAWKVIPYEDARAIVQSKDRLAVADCICRVQQDLLGQACDKPLEVCLMAGSHADYYVDKGMGRWINHEEAFEILDRCEEAGLVPQPFNAQNPGGMCNCCGDCCGVLRGLRKHPKPVEMVVANYYAEVDSDMCSACEVCLDRCQMDAITIGDDDIAVVDLDRCIGCGLCVTTCTTEAMSLQPKPDAERREPPENAQTTLMELAQKRGKSLVPLSAMKASGNV</sequence>
<feature type="domain" description="4Fe-4S ferredoxin-type" evidence="5">
    <location>
        <begin position="269"/>
        <end position="298"/>
    </location>
</feature>
<organism evidence="6 7">
    <name type="scientific">Candidatus Desulfacyla euxinica</name>
    <dbReference type="NCBI Taxonomy" id="2841693"/>
    <lineage>
        <taxon>Bacteria</taxon>
        <taxon>Deltaproteobacteria</taxon>
        <taxon>Candidatus Desulfacyla</taxon>
    </lineage>
</organism>
<keyword evidence="3" id="KW-0408">Iron</keyword>
<dbReference type="AlphaFoldDB" id="A0A8J6N3G9"/>
<dbReference type="GO" id="GO:0046872">
    <property type="term" value="F:metal ion binding"/>
    <property type="evidence" value="ECO:0007669"/>
    <property type="project" value="UniProtKB-KW"/>
</dbReference>